<name>A0A196SF95_BLAHN</name>
<dbReference type="SUPFAM" id="SSF52058">
    <property type="entry name" value="L domain-like"/>
    <property type="match status" value="1"/>
</dbReference>
<gene>
    <name evidence="2" type="ORF">AV274_2541</name>
</gene>
<dbReference type="OrthoDB" id="676979at2759"/>
<feature type="region of interest" description="Disordered" evidence="1">
    <location>
        <begin position="525"/>
        <end position="558"/>
    </location>
</feature>
<feature type="compositionally biased region" description="Pro residues" evidence="1">
    <location>
        <begin position="540"/>
        <end position="558"/>
    </location>
</feature>
<sequence length="558" mass="63842">MLTEEVITAVLLDGYITDGHERKTVNGKEVEITTYQGEHSDEYLLREVKEGQCQLFYKGIIRLSWREKDGVRIGGCTMYQNGIATQIVLFEGLSGKEHRYIVNGESSMELVIEVGESNKVVYRGGFDSVDFMKREGRGMEFDETSGRVLRCGVWKKDELFQITQECESEDVMIEYEIEDGKSNVSLLNRHPVYRGGYVFDEEKRAVLRNGEGYEMELESGFCERRGEWRNGTLEKVKILHQGWYTRGVNDHSLRSVLIDSYVVVVHNAQEWEGLKTYVTELTIAPYSCNDETITLFDVSGMSGMRSVDIGHECFMHVEKTKFIGLNKLERVTIGKNCFTEKKNTYSENPRRAFFLKDCARVRELRIGEYSFSDYSVCEIENDPALERIEMGDLNVLHCSCSFFNSSLELRNLPQLTSVLLGRCAFWKCSRVVFENLPKLLTIQLGHTACHFADREDDTLIMKNLPILNTLTTVDTGINNYMSSTFKYPHHIILEDMPDLVTVYFPFAFKYKENATVRNVGSLQTFFPPQPPSIQEQPSGDIPPPPPPNLELPEIPLPP</sequence>
<reference evidence="2 3" key="1">
    <citation type="submission" date="2016-05" db="EMBL/GenBank/DDBJ databases">
        <title>Nuclear genome of Blastocystis sp. subtype 1 NandII.</title>
        <authorList>
            <person name="Gentekaki E."/>
            <person name="Curtis B."/>
            <person name="Stairs C."/>
            <person name="Eme L."/>
            <person name="Herman E."/>
            <person name="Klimes V."/>
            <person name="Arias M.C."/>
            <person name="Elias M."/>
            <person name="Hilliou F."/>
            <person name="Klute M."/>
            <person name="Malik S.-B."/>
            <person name="Pightling A."/>
            <person name="Rachubinski R."/>
            <person name="Salas D."/>
            <person name="Schlacht A."/>
            <person name="Suga H."/>
            <person name="Archibald J."/>
            <person name="Ball S.G."/>
            <person name="Clark G."/>
            <person name="Dacks J."/>
            <person name="Van Der Giezen M."/>
            <person name="Tsaousis A."/>
            <person name="Roger A."/>
        </authorList>
    </citation>
    <scope>NUCLEOTIDE SEQUENCE [LARGE SCALE GENOMIC DNA]</scope>
    <source>
        <strain evidence="3">ATCC 50177 / NandII</strain>
    </source>
</reference>
<protein>
    <submittedName>
        <fullName evidence="2">Uncharacterized protein</fullName>
    </submittedName>
</protein>
<keyword evidence="3" id="KW-1185">Reference proteome</keyword>
<proteinExistence type="predicted"/>
<accession>A0A196SF95</accession>
<organism evidence="2 3">
    <name type="scientific">Blastocystis sp. subtype 1 (strain ATCC 50177 / NandII)</name>
    <dbReference type="NCBI Taxonomy" id="478820"/>
    <lineage>
        <taxon>Eukaryota</taxon>
        <taxon>Sar</taxon>
        <taxon>Stramenopiles</taxon>
        <taxon>Bigyra</taxon>
        <taxon>Opalozoa</taxon>
        <taxon>Opalinata</taxon>
        <taxon>Blastocystidae</taxon>
        <taxon>Blastocystis</taxon>
    </lineage>
</organism>
<dbReference type="AlphaFoldDB" id="A0A196SF95"/>
<dbReference type="Gene3D" id="3.80.10.10">
    <property type="entry name" value="Ribonuclease Inhibitor"/>
    <property type="match status" value="1"/>
</dbReference>
<comment type="caution">
    <text evidence="2">The sequence shown here is derived from an EMBL/GenBank/DDBJ whole genome shotgun (WGS) entry which is preliminary data.</text>
</comment>
<dbReference type="InterPro" id="IPR032675">
    <property type="entry name" value="LRR_dom_sf"/>
</dbReference>
<evidence type="ECO:0000313" key="3">
    <source>
        <dbReference type="Proteomes" id="UP000078348"/>
    </source>
</evidence>
<evidence type="ECO:0000313" key="2">
    <source>
        <dbReference type="EMBL" id="OAO15735.1"/>
    </source>
</evidence>
<dbReference type="Proteomes" id="UP000078348">
    <property type="component" value="Unassembled WGS sequence"/>
</dbReference>
<evidence type="ECO:0000256" key="1">
    <source>
        <dbReference type="SAM" id="MobiDB-lite"/>
    </source>
</evidence>
<dbReference type="EMBL" id="LXWW01000120">
    <property type="protein sequence ID" value="OAO15735.1"/>
    <property type="molecule type" value="Genomic_DNA"/>
</dbReference>